<dbReference type="Gene3D" id="3.30.70.1230">
    <property type="entry name" value="Nucleotide cyclase"/>
    <property type="match status" value="1"/>
</dbReference>
<accession>A0ABY3R3N4</accession>
<keyword evidence="2" id="KW-1133">Transmembrane helix</keyword>
<evidence type="ECO:0000313" key="4">
    <source>
        <dbReference type="EMBL" id="UFZ01906.1"/>
    </source>
</evidence>
<dbReference type="InterPro" id="IPR050697">
    <property type="entry name" value="Adenylyl/Guanylyl_Cyclase_3/4"/>
</dbReference>
<proteinExistence type="predicted"/>
<reference evidence="4" key="1">
    <citation type="journal article" date="2024" name="Antonie Van Leeuwenhoek">
        <title>Bradyrhizobium ontarionense sp. nov., a novel bacterial symbiont isolated from Aeschynomene indica (Indian jointvetch), harbours photosynthesis, nitrogen fixation and nitrous oxide (N2O) reductase genes.</title>
        <authorList>
            <person name="Bromfield E.S.P."/>
            <person name="Cloutier S."/>
        </authorList>
    </citation>
    <scope>NUCLEOTIDE SEQUENCE</scope>
    <source>
        <strain evidence="4">A19</strain>
    </source>
</reference>
<evidence type="ECO:0000259" key="3">
    <source>
        <dbReference type="PROSITE" id="PS50125"/>
    </source>
</evidence>
<dbReference type="InterPro" id="IPR029787">
    <property type="entry name" value="Nucleotide_cyclase"/>
</dbReference>
<feature type="transmembrane region" description="Helical" evidence="2">
    <location>
        <begin position="196"/>
        <end position="214"/>
    </location>
</feature>
<feature type="region of interest" description="Disordered" evidence="1">
    <location>
        <begin position="225"/>
        <end position="276"/>
    </location>
</feature>
<evidence type="ECO:0000256" key="2">
    <source>
        <dbReference type="SAM" id="Phobius"/>
    </source>
</evidence>
<feature type="domain" description="Guanylate cyclase" evidence="3">
    <location>
        <begin position="7"/>
        <end position="121"/>
    </location>
</feature>
<dbReference type="Proteomes" id="UP001431010">
    <property type="component" value="Chromosome"/>
</dbReference>
<dbReference type="EMBL" id="CP088156">
    <property type="protein sequence ID" value="UFZ01906.1"/>
    <property type="molecule type" value="Genomic_DNA"/>
</dbReference>
<feature type="compositionally biased region" description="Low complexity" evidence="1">
    <location>
        <begin position="254"/>
        <end position="276"/>
    </location>
</feature>
<keyword evidence="2" id="KW-0812">Transmembrane</keyword>
<feature type="compositionally biased region" description="Pro residues" evidence="1">
    <location>
        <begin position="243"/>
        <end position="253"/>
    </location>
</feature>
<dbReference type="RefSeq" id="WP_231317699.1">
    <property type="nucleotide sequence ID" value="NZ_CP088156.1"/>
</dbReference>
<keyword evidence="2" id="KW-0472">Membrane</keyword>
<dbReference type="InterPro" id="IPR001054">
    <property type="entry name" value="A/G_cyclase"/>
</dbReference>
<keyword evidence="5" id="KW-1185">Reference proteome</keyword>
<dbReference type="PROSITE" id="PS50125">
    <property type="entry name" value="GUANYLATE_CYCLASE_2"/>
    <property type="match status" value="1"/>
</dbReference>
<protein>
    <submittedName>
        <fullName evidence="4">Adenylate/guanylate cyclase domain-containing protein</fullName>
    </submittedName>
</protein>
<dbReference type="CDD" id="cd07302">
    <property type="entry name" value="CHD"/>
    <property type="match status" value="1"/>
</dbReference>
<sequence>MKRKIAAIFAADIAGYSRLVAEDEEETLRRLEAYREVVDDFIARAGGRIFNTAGDAVMAEFPSAVEAVRCAIDIQESLRTRNMAYPPSRQMSYRIGITIGDVVERDGDLLGDGVNIAARLEGLADVGGICISRAVHEQVANKLSVQFADMGPREVKNIPTPVHAYRVAMRREDGTYATEKAAPSGATRARIWRQTAAVVVFALIGGAVALSLNLSGAGSQRHDADAAKAASEALARLSAAPASPTPTTSPPAGPTAAQPGTPQQLAQPTPAPSSSSIAVEKFAPEAVPFVSERTRIALARDYVPAQAHKAFATTINGVSAYVTGQPTEEAAKSAALEQCQQRAETSNGPRKCELYAIDDSVVYPHSKPPLPPLPWVRHDPATERAFSAAEMPLVHDAGRAKLEANYGSGRRSKAVALGPGGQFFFSSGGDLVDDVVRRNLEACGAQAGTACMIVALDDAFVVPVPTVMKATGFFHAASHPAIAAEARDEVVRRLAASPSGWNAVAVGTAGHPGFGLNGDREETAIGGALADCSTQDTDCRVIAIGPFTVEPN</sequence>
<organism evidence="4 5">
    <name type="scientific">Bradyrhizobium ontarionense</name>
    <dbReference type="NCBI Taxonomy" id="2898149"/>
    <lineage>
        <taxon>Bacteria</taxon>
        <taxon>Pseudomonadati</taxon>
        <taxon>Pseudomonadota</taxon>
        <taxon>Alphaproteobacteria</taxon>
        <taxon>Hyphomicrobiales</taxon>
        <taxon>Nitrobacteraceae</taxon>
        <taxon>Bradyrhizobium</taxon>
    </lineage>
</organism>
<dbReference type="Pfam" id="PF00211">
    <property type="entry name" value="Guanylate_cyc"/>
    <property type="match status" value="1"/>
</dbReference>
<evidence type="ECO:0000256" key="1">
    <source>
        <dbReference type="SAM" id="MobiDB-lite"/>
    </source>
</evidence>
<dbReference type="SUPFAM" id="SSF55073">
    <property type="entry name" value="Nucleotide cyclase"/>
    <property type="match status" value="1"/>
</dbReference>
<dbReference type="PANTHER" id="PTHR43081">
    <property type="entry name" value="ADENYLATE CYCLASE, TERMINAL-DIFFERENTIATION SPECIFIC-RELATED"/>
    <property type="match status" value="1"/>
</dbReference>
<feature type="compositionally biased region" description="Low complexity" evidence="1">
    <location>
        <begin position="227"/>
        <end position="242"/>
    </location>
</feature>
<name>A0ABY3R3N4_9BRAD</name>
<gene>
    <name evidence="4" type="ORF">LQG66_21600</name>
</gene>
<evidence type="ECO:0000313" key="5">
    <source>
        <dbReference type="Proteomes" id="UP001431010"/>
    </source>
</evidence>
<dbReference type="PANTHER" id="PTHR43081:SF19">
    <property type="entry name" value="PH-SENSITIVE ADENYLATE CYCLASE RV1264"/>
    <property type="match status" value="1"/>
</dbReference>